<reference evidence="3 4" key="1">
    <citation type="submission" date="2023-01" db="EMBL/GenBank/DDBJ databases">
        <title>Analysis of 21 Apiospora genomes using comparative genomics revels a genus with tremendous synthesis potential of carbohydrate active enzymes and secondary metabolites.</title>
        <authorList>
            <person name="Sorensen T."/>
        </authorList>
    </citation>
    <scope>NUCLEOTIDE SEQUENCE [LARGE SCALE GENOMIC DNA]</scope>
    <source>
        <strain evidence="3 4">CBS 135458</strain>
    </source>
</reference>
<feature type="compositionally biased region" description="Low complexity" evidence="1">
    <location>
        <begin position="45"/>
        <end position="62"/>
    </location>
</feature>
<organism evidence="3 4">
    <name type="scientific">Apiospora phragmitis</name>
    <dbReference type="NCBI Taxonomy" id="2905665"/>
    <lineage>
        <taxon>Eukaryota</taxon>
        <taxon>Fungi</taxon>
        <taxon>Dikarya</taxon>
        <taxon>Ascomycota</taxon>
        <taxon>Pezizomycotina</taxon>
        <taxon>Sordariomycetes</taxon>
        <taxon>Xylariomycetidae</taxon>
        <taxon>Amphisphaeriales</taxon>
        <taxon>Apiosporaceae</taxon>
        <taxon>Apiospora</taxon>
    </lineage>
</organism>
<feature type="region of interest" description="Disordered" evidence="1">
    <location>
        <begin position="123"/>
        <end position="154"/>
    </location>
</feature>
<proteinExistence type="predicted"/>
<dbReference type="SUPFAM" id="SSF69065">
    <property type="entry name" value="RNase III domain-like"/>
    <property type="match status" value="1"/>
</dbReference>
<feature type="region of interest" description="Disordered" evidence="1">
    <location>
        <begin position="390"/>
        <end position="410"/>
    </location>
</feature>
<dbReference type="GeneID" id="92086797"/>
<evidence type="ECO:0000313" key="3">
    <source>
        <dbReference type="EMBL" id="KAK8087351.1"/>
    </source>
</evidence>
<evidence type="ECO:0000256" key="1">
    <source>
        <dbReference type="SAM" id="MobiDB-lite"/>
    </source>
</evidence>
<evidence type="ECO:0000259" key="2">
    <source>
        <dbReference type="PROSITE" id="PS50142"/>
    </source>
</evidence>
<dbReference type="SMART" id="SM00535">
    <property type="entry name" value="RIBOc"/>
    <property type="match status" value="1"/>
</dbReference>
<feature type="region of interest" description="Disordered" evidence="1">
    <location>
        <begin position="45"/>
        <end position="102"/>
    </location>
</feature>
<comment type="caution">
    <text evidence="3">The sequence shown here is derived from an EMBL/GenBank/DDBJ whole genome shotgun (WGS) entry which is preliminary data.</text>
</comment>
<dbReference type="Pfam" id="PF00636">
    <property type="entry name" value="Ribonuclease_3"/>
    <property type="match status" value="1"/>
</dbReference>
<dbReference type="CDD" id="cd00593">
    <property type="entry name" value="RIBOc"/>
    <property type="match status" value="1"/>
</dbReference>
<dbReference type="Gene3D" id="1.10.1520.10">
    <property type="entry name" value="Ribonuclease III domain"/>
    <property type="match status" value="1"/>
</dbReference>
<feature type="compositionally biased region" description="Pro residues" evidence="1">
    <location>
        <begin position="79"/>
        <end position="93"/>
    </location>
</feature>
<dbReference type="PROSITE" id="PS50142">
    <property type="entry name" value="RNASE_3_2"/>
    <property type="match status" value="1"/>
</dbReference>
<feature type="domain" description="RNase III" evidence="2">
    <location>
        <begin position="202"/>
        <end position="343"/>
    </location>
</feature>
<dbReference type="Proteomes" id="UP001480595">
    <property type="component" value="Unassembled WGS sequence"/>
</dbReference>
<dbReference type="InterPro" id="IPR000999">
    <property type="entry name" value="RNase_III_dom"/>
</dbReference>
<dbReference type="InterPro" id="IPR036389">
    <property type="entry name" value="RNase_III_sf"/>
</dbReference>
<feature type="compositionally biased region" description="Low complexity" evidence="1">
    <location>
        <begin position="123"/>
        <end position="133"/>
    </location>
</feature>
<gene>
    <name evidence="3" type="ORF">PG994_002325</name>
</gene>
<name>A0ABR1WW19_9PEZI</name>
<sequence>MGKRGKASKAAKRALDAAAKALALEKSAEKSAVKTAGKAAKKAAAAEAEEAANTTALPSLAPSTPPPPPAKSRAKPPKPPKPEPAVAPAPWTPRPGQTARICPKPLHRYPFFTPASPLILNTATLPSSTPSTPRRAKSRAKEPATTPAPWRPRPGQTVRIIANSLYDAFFTPASPPLKDACAAIVKTIRTTPETTTGKVTRAVTVTQILGYTFTSKVILAEALNVAVNSEPRHQFSVDGGGNFYLPSSKRLAIYGDSLMRTYLCRKWLELGPVLGTGVLWSTRSSVVLSDEHLSGIFLKLNLERCITRDMDSVKSYLISDKKNPKYMSTTVEAIAAAAFLDGGDEALSAIMSAFGFDKWCEDGPTMYDFIRHRQPEANEGADSGVLIAPSANSGAPVAPSANRLGAKTPA</sequence>
<dbReference type="EMBL" id="JAQQWL010000002">
    <property type="protein sequence ID" value="KAK8087351.1"/>
    <property type="molecule type" value="Genomic_DNA"/>
</dbReference>
<dbReference type="RefSeq" id="XP_066721875.1">
    <property type="nucleotide sequence ID" value="XM_066853734.1"/>
</dbReference>
<keyword evidence="4" id="KW-1185">Reference proteome</keyword>
<evidence type="ECO:0000313" key="4">
    <source>
        <dbReference type="Proteomes" id="UP001480595"/>
    </source>
</evidence>
<protein>
    <submittedName>
        <fullName evidence="3">Ribonuclease III domain-containing protein</fullName>
    </submittedName>
</protein>
<accession>A0ABR1WW19</accession>